<dbReference type="EMBL" id="JTHE02000003">
    <property type="protein sequence ID" value="NEV66307.1"/>
    <property type="molecule type" value="Genomic_DNA"/>
</dbReference>
<proteinExistence type="predicted"/>
<reference evidence="1" key="3">
    <citation type="submission" date="2020-02" db="EMBL/GenBank/DDBJ databases">
        <authorList>
            <person name="Sarangi A.N."/>
            <person name="Ghosh S."/>
            <person name="Mukherjee M."/>
            <person name="Tripathy S."/>
        </authorList>
    </citation>
    <scope>NUCLEOTIDE SEQUENCE</scope>
    <source>
        <strain evidence="1">BDU141951</strain>
    </source>
</reference>
<sequence>MGNSFPEISQSDVHDEGCVQAGWHNSVGEERQIKRSLSVCGAFHIVTEVMLSRESSIYWAAVMGQFCRAIALFAQKFANFAPAAAELANSRIDLLHR</sequence>
<accession>A0A0C1Y3C4</accession>
<reference evidence="1" key="1">
    <citation type="submission" date="2014-11" db="EMBL/GenBank/DDBJ databases">
        <authorList>
            <person name="Malar M.C."/>
            <person name="Sen D."/>
            <person name="Tripathy S."/>
        </authorList>
    </citation>
    <scope>NUCLEOTIDE SEQUENCE</scope>
    <source>
        <strain evidence="1">BDU141951</strain>
    </source>
</reference>
<gene>
    <name evidence="1" type="ORF">QQ91_004160</name>
</gene>
<dbReference type="AlphaFoldDB" id="A0A0C1Y3C4"/>
<organism evidence="1">
    <name type="scientific">Lyngbya confervoides BDU141951</name>
    <dbReference type="NCBI Taxonomy" id="1574623"/>
    <lineage>
        <taxon>Bacteria</taxon>
        <taxon>Bacillati</taxon>
        <taxon>Cyanobacteriota</taxon>
        <taxon>Cyanophyceae</taxon>
        <taxon>Oscillatoriophycideae</taxon>
        <taxon>Oscillatoriales</taxon>
        <taxon>Microcoleaceae</taxon>
        <taxon>Lyngbya</taxon>
    </lineage>
</organism>
<name>A0A0C1Y3C4_9CYAN</name>
<reference evidence="1" key="2">
    <citation type="journal article" date="2015" name="Genome Announc.">
        <title>Draft Genome Sequence of Filamentous Marine Cyanobacterium Lyngbya confervoides Strain BDU141951.</title>
        <authorList>
            <person name="Chandrababunaidu M.M."/>
            <person name="Sen D."/>
            <person name="Tripathy S."/>
        </authorList>
    </citation>
    <scope>NUCLEOTIDE SEQUENCE</scope>
    <source>
        <strain evidence="1">BDU141951</strain>
    </source>
</reference>
<comment type="caution">
    <text evidence="1">The sequence shown here is derived from an EMBL/GenBank/DDBJ whole genome shotgun (WGS) entry which is preliminary data.</text>
</comment>
<protein>
    <submittedName>
        <fullName evidence="1">Uncharacterized protein</fullName>
    </submittedName>
</protein>
<evidence type="ECO:0000313" key="1">
    <source>
        <dbReference type="EMBL" id="NEV66307.1"/>
    </source>
</evidence>